<dbReference type="AlphaFoldDB" id="A0AAV8SM40"/>
<sequence>MVCSGCGFTDHDTGTCPQRNSTTVATPDLSREGDNGTSRPPQFNTPPAGSALAQPCGEQPWIPVQCQASRHAQTRSGLRGQNRVRANGSLHQSSSTNPGNISRPVNHRPEQRGAAAHNGGSHFNVLENVEAQTEEMTHPGLQSHPFVFAGSGRRVELSSVVQAEPTAHQSGPSPTVEPTTVLLLDPILDDSKPSPLMDGVEASGLAVGVEIVALFTALSVPLNLIPAARSPVDLPIQQLDEAMGQAHIEVDIREEQQGGPTGASS</sequence>
<proteinExistence type="predicted"/>
<feature type="compositionally biased region" description="Polar residues" evidence="1">
    <location>
        <begin position="89"/>
        <end position="100"/>
    </location>
</feature>
<feature type="region of interest" description="Disordered" evidence="1">
    <location>
        <begin position="68"/>
        <end position="121"/>
    </location>
</feature>
<gene>
    <name evidence="2" type="ORF">K2173_011847</name>
</gene>
<keyword evidence="3" id="KW-1185">Reference proteome</keyword>
<dbReference type="EMBL" id="JAIWQS010000010">
    <property type="protein sequence ID" value="KAJ8753079.1"/>
    <property type="molecule type" value="Genomic_DNA"/>
</dbReference>
<evidence type="ECO:0000256" key="1">
    <source>
        <dbReference type="SAM" id="MobiDB-lite"/>
    </source>
</evidence>
<comment type="caution">
    <text evidence="2">The sequence shown here is derived from an EMBL/GenBank/DDBJ whole genome shotgun (WGS) entry which is preliminary data.</text>
</comment>
<feature type="region of interest" description="Disordered" evidence="1">
    <location>
        <begin position="14"/>
        <end position="56"/>
    </location>
</feature>
<organism evidence="2 3">
    <name type="scientific">Erythroxylum novogranatense</name>
    <dbReference type="NCBI Taxonomy" id="1862640"/>
    <lineage>
        <taxon>Eukaryota</taxon>
        <taxon>Viridiplantae</taxon>
        <taxon>Streptophyta</taxon>
        <taxon>Embryophyta</taxon>
        <taxon>Tracheophyta</taxon>
        <taxon>Spermatophyta</taxon>
        <taxon>Magnoliopsida</taxon>
        <taxon>eudicotyledons</taxon>
        <taxon>Gunneridae</taxon>
        <taxon>Pentapetalae</taxon>
        <taxon>rosids</taxon>
        <taxon>fabids</taxon>
        <taxon>Malpighiales</taxon>
        <taxon>Erythroxylaceae</taxon>
        <taxon>Erythroxylum</taxon>
    </lineage>
</organism>
<protein>
    <submittedName>
        <fullName evidence="2">Uncharacterized protein</fullName>
    </submittedName>
</protein>
<feature type="compositionally biased region" description="Polar residues" evidence="1">
    <location>
        <begin position="35"/>
        <end position="47"/>
    </location>
</feature>
<feature type="compositionally biased region" description="Polar residues" evidence="1">
    <location>
        <begin position="15"/>
        <end position="25"/>
    </location>
</feature>
<accession>A0AAV8SM40</accession>
<name>A0AAV8SM40_9ROSI</name>
<dbReference type="Proteomes" id="UP001159364">
    <property type="component" value="Linkage Group LG10"/>
</dbReference>
<evidence type="ECO:0000313" key="3">
    <source>
        <dbReference type="Proteomes" id="UP001159364"/>
    </source>
</evidence>
<evidence type="ECO:0000313" key="2">
    <source>
        <dbReference type="EMBL" id="KAJ8753079.1"/>
    </source>
</evidence>
<reference evidence="2 3" key="1">
    <citation type="submission" date="2021-09" db="EMBL/GenBank/DDBJ databases">
        <title>Genomic insights and catalytic innovation underlie evolution of tropane alkaloids biosynthesis.</title>
        <authorList>
            <person name="Wang Y.-J."/>
            <person name="Tian T."/>
            <person name="Huang J.-P."/>
            <person name="Huang S.-X."/>
        </authorList>
    </citation>
    <scope>NUCLEOTIDE SEQUENCE [LARGE SCALE GENOMIC DNA]</scope>
    <source>
        <strain evidence="2">KIB-2018</strain>
        <tissue evidence="2">Leaf</tissue>
    </source>
</reference>